<evidence type="ECO:0000256" key="1">
    <source>
        <dbReference type="SAM" id="MobiDB-lite"/>
    </source>
</evidence>
<comment type="caution">
    <text evidence="2">The sequence shown here is derived from an EMBL/GenBank/DDBJ whole genome shotgun (WGS) entry which is preliminary data.</text>
</comment>
<dbReference type="OrthoDB" id="5412936at2759"/>
<protein>
    <recommendedName>
        <fullName evidence="4">GIY-YIG domain-containing protein</fullName>
    </recommendedName>
</protein>
<dbReference type="EMBL" id="JAPEUY010000012">
    <property type="protein sequence ID" value="KAJ4367553.1"/>
    <property type="molecule type" value="Genomic_DNA"/>
</dbReference>
<name>A0A9W8Y4T7_9PLEO</name>
<keyword evidence="3" id="KW-1185">Reference proteome</keyword>
<evidence type="ECO:0008006" key="4">
    <source>
        <dbReference type="Google" id="ProtNLM"/>
    </source>
</evidence>
<reference evidence="2" key="1">
    <citation type="submission" date="2022-10" db="EMBL/GenBank/DDBJ databases">
        <title>Tapping the CABI collections for fungal endophytes: first genome assemblies for Collariella, Neodidymelliopsis, Ascochyta clinopodiicola, Didymella pomorum, Didymosphaeria variabile, Neocosmospora piperis and Neocucurbitaria cava.</title>
        <authorList>
            <person name="Hill R."/>
        </authorList>
    </citation>
    <scope>NUCLEOTIDE SEQUENCE</scope>
    <source>
        <strain evidence="2">IMI 356814</strain>
    </source>
</reference>
<evidence type="ECO:0000313" key="2">
    <source>
        <dbReference type="EMBL" id="KAJ4367553.1"/>
    </source>
</evidence>
<evidence type="ECO:0000313" key="3">
    <source>
        <dbReference type="Proteomes" id="UP001140560"/>
    </source>
</evidence>
<sequence>MGVWTFLSGRWSLDALKMIGGDLKFEGRSVYLDGVFGLDRRVRIYVGQATSLRQRVAQHLNFRYRRDNPSLHYHAMQYSIYNTIGCLATLPPSSMGNHALPGMDCPDLLLNLLEMWMCLVFRTLPSPISDIWLHEVEEASKGRKKGKEGEFGGLNIASPLDHGGKQREWVDLSDSDDPLFVEYMNLTQRPFTHQKKEEELKVKEEQDTPAERKKKYAEAARRQRNKDQDSIHVPQWVVLGSLAVAFGFIILNSRGGPQPQSQSRVHFRP</sequence>
<feature type="region of interest" description="Disordered" evidence="1">
    <location>
        <begin position="194"/>
        <end position="228"/>
    </location>
</feature>
<proteinExistence type="predicted"/>
<gene>
    <name evidence="2" type="ORF">N0V83_007137</name>
</gene>
<dbReference type="Proteomes" id="UP001140560">
    <property type="component" value="Unassembled WGS sequence"/>
</dbReference>
<accession>A0A9W8Y4T7</accession>
<dbReference type="AlphaFoldDB" id="A0A9W8Y4T7"/>
<organism evidence="2 3">
    <name type="scientific">Neocucurbitaria cava</name>
    <dbReference type="NCBI Taxonomy" id="798079"/>
    <lineage>
        <taxon>Eukaryota</taxon>
        <taxon>Fungi</taxon>
        <taxon>Dikarya</taxon>
        <taxon>Ascomycota</taxon>
        <taxon>Pezizomycotina</taxon>
        <taxon>Dothideomycetes</taxon>
        <taxon>Pleosporomycetidae</taxon>
        <taxon>Pleosporales</taxon>
        <taxon>Pleosporineae</taxon>
        <taxon>Cucurbitariaceae</taxon>
        <taxon>Neocucurbitaria</taxon>
    </lineage>
</organism>